<proteinExistence type="predicted"/>
<keyword evidence="5" id="KW-1185">Reference proteome</keyword>
<dbReference type="PROSITE" id="PS50294">
    <property type="entry name" value="WD_REPEATS_REGION"/>
    <property type="match status" value="1"/>
</dbReference>
<keyword evidence="2" id="KW-0862">Zinc</keyword>
<dbReference type="InterPro" id="IPR044715">
    <property type="entry name" value="WDR86-like"/>
</dbReference>
<feature type="zinc finger region" description="C3H1-type" evidence="2">
    <location>
        <begin position="29"/>
        <end position="56"/>
    </location>
</feature>
<dbReference type="SUPFAM" id="SSF50978">
    <property type="entry name" value="WD40 repeat-like"/>
    <property type="match status" value="1"/>
</dbReference>
<dbReference type="Pfam" id="PF00400">
    <property type="entry name" value="WD40"/>
    <property type="match status" value="1"/>
</dbReference>
<keyword evidence="2" id="KW-0479">Metal-binding</keyword>
<dbReference type="Proteomes" id="UP000238479">
    <property type="component" value="Chromosome 3"/>
</dbReference>
<gene>
    <name evidence="4" type="ORF">RchiOBHm_Chr3g0483601</name>
</gene>
<dbReference type="STRING" id="74649.A0A2P6REK4"/>
<dbReference type="Gramene" id="PRQ44835">
    <property type="protein sequence ID" value="PRQ44835"/>
    <property type="gene ID" value="RchiOBHm_Chr3g0483601"/>
</dbReference>
<evidence type="ECO:0000313" key="5">
    <source>
        <dbReference type="Proteomes" id="UP000238479"/>
    </source>
</evidence>
<dbReference type="PANTHER" id="PTHR44489:SF14">
    <property type="entry name" value="ZINC FINGER CCCH DOMAIN-CONTAINING PROTEIN 59-RELATED"/>
    <property type="match status" value="1"/>
</dbReference>
<organism evidence="4 5">
    <name type="scientific">Rosa chinensis</name>
    <name type="common">China rose</name>
    <dbReference type="NCBI Taxonomy" id="74649"/>
    <lineage>
        <taxon>Eukaryota</taxon>
        <taxon>Viridiplantae</taxon>
        <taxon>Streptophyta</taxon>
        <taxon>Embryophyta</taxon>
        <taxon>Tracheophyta</taxon>
        <taxon>Spermatophyta</taxon>
        <taxon>Magnoliopsida</taxon>
        <taxon>eudicotyledons</taxon>
        <taxon>Gunneridae</taxon>
        <taxon>Pentapetalae</taxon>
        <taxon>rosids</taxon>
        <taxon>fabids</taxon>
        <taxon>Rosales</taxon>
        <taxon>Rosaceae</taxon>
        <taxon>Rosoideae</taxon>
        <taxon>Rosoideae incertae sedis</taxon>
        <taxon>Rosa</taxon>
    </lineage>
</organism>
<dbReference type="EMBL" id="PDCK01000041">
    <property type="protein sequence ID" value="PRQ44835.1"/>
    <property type="molecule type" value="Genomic_DNA"/>
</dbReference>
<comment type="caution">
    <text evidence="4">The sequence shown here is derived from an EMBL/GenBank/DDBJ whole genome shotgun (WGS) entry which is preliminary data.</text>
</comment>
<dbReference type="InterPro" id="IPR015943">
    <property type="entry name" value="WD40/YVTN_repeat-like_dom_sf"/>
</dbReference>
<dbReference type="PANTHER" id="PTHR44489">
    <property type="match status" value="1"/>
</dbReference>
<dbReference type="PROSITE" id="PS50103">
    <property type="entry name" value="ZF_C3H1"/>
    <property type="match status" value="1"/>
</dbReference>
<keyword evidence="1" id="KW-0853">WD repeat</keyword>
<dbReference type="InterPro" id="IPR000571">
    <property type="entry name" value="Znf_CCCH"/>
</dbReference>
<name>A0A2P6REK4_ROSCH</name>
<evidence type="ECO:0000256" key="1">
    <source>
        <dbReference type="PROSITE-ProRule" id="PRU00221"/>
    </source>
</evidence>
<dbReference type="GO" id="GO:0008270">
    <property type="term" value="F:zinc ion binding"/>
    <property type="evidence" value="ECO:0007669"/>
    <property type="project" value="UniProtKB-KW"/>
</dbReference>
<reference evidence="4 5" key="1">
    <citation type="journal article" date="2018" name="Nat. Genet.">
        <title>The Rosa genome provides new insights in the design of modern roses.</title>
        <authorList>
            <person name="Bendahmane M."/>
        </authorList>
    </citation>
    <scope>NUCLEOTIDE SEQUENCE [LARGE SCALE GENOMIC DNA]</scope>
    <source>
        <strain evidence="5">cv. Old Blush</strain>
    </source>
</reference>
<sequence>MEEKGKCIGKASDSTNIIVEKSIGSHKGKMAEAVCKFWADGKCVRSLGCPYLHSWFRGDGFSSLTKLQGHKKGVTGIVLSERSSNLYSAAKNGTIRVWDYNTGQGSRVINLNVEAGCLISKGAWVFRGASNLVKVEY</sequence>
<dbReference type="InterPro" id="IPR001680">
    <property type="entry name" value="WD40_rpt"/>
</dbReference>
<dbReference type="SMART" id="SM00320">
    <property type="entry name" value="WD40"/>
    <property type="match status" value="1"/>
</dbReference>
<dbReference type="AlphaFoldDB" id="A0A2P6REK4"/>
<dbReference type="InterPro" id="IPR036322">
    <property type="entry name" value="WD40_repeat_dom_sf"/>
</dbReference>
<dbReference type="Gene3D" id="2.130.10.10">
    <property type="entry name" value="YVTN repeat-like/Quinoprotein amine dehydrogenase"/>
    <property type="match status" value="1"/>
</dbReference>
<evidence type="ECO:0000256" key="2">
    <source>
        <dbReference type="PROSITE-ProRule" id="PRU00723"/>
    </source>
</evidence>
<feature type="repeat" description="WD" evidence="1">
    <location>
        <begin position="67"/>
        <end position="108"/>
    </location>
</feature>
<accession>A0A2P6REK4</accession>
<keyword evidence="2" id="KW-0863">Zinc-finger</keyword>
<evidence type="ECO:0000259" key="3">
    <source>
        <dbReference type="PROSITE" id="PS50103"/>
    </source>
</evidence>
<evidence type="ECO:0000313" key="4">
    <source>
        <dbReference type="EMBL" id="PRQ44835.1"/>
    </source>
</evidence>
<protein>
    <submittedName>
        <fullName evidence="4">Putative transcription factor C3H family</fullName>
    </submittedName>
</protein>
<dbReference type="PROSITE" id="PS50082">
    <property type="entry name" value="WD_REPEATS_2"/>
    <property type="match status" value="1"/>
</dbReference>
<feature type="domain" description="C3H1-type" evidence="3">
    <location>
        <begin position="29"/>
        <end position="56"/>
    </location>
</feature>